<dbReference type="STRING" id="1888891.DSOL_4028"/>
<dbReference type="GO" id="GO:0034755">
    <property type="term" value="P:iron ion transmembrane transport"/>
    <property type="evidence" value="ECO:0007669"/>
    <property type="project" value="TreeGrafter"/>
</dbReference>
<keyword evidence="3 6" id="KW-0812">Transmembrane</keyword>
<feature type="transmembrane region" description="Helical" evidence="6">
    <location>
        <begin position="169"/>
        <end position="188"/>
    </location>
</feature>
<dbReference type="PANTHER" id="PTHR11706">
    <property type="entry name" value="SOLUTE CARRIER PROTEIN FAMILY 11 MEMBER"/>
    <property type="match status" value="1"/>
</dbReference>
<name>A0A1Q8QMF3_9FIRM</name>
<feature type="transmembrane region" description="Helical" evidence="6">
    <location>
        <begin position="66"/>
        <end position="88"/>
    </location>
</feature>
<dbReference type="AlphaFoldDB" id="A0A1Q8QMF3"/>
<dbReference type="GO" id="GO:0005886">
    <property type="term" value="C:plasma membrane"/>
    <property type="evidence" value="ECO:0007669"/>
    <property type="project" value="TreeGrafter"/>
</dbReference>
<dbReference type="NCBIfam" id="NF037982">
    <property type="entry name" value="Nramp_1"/>
    <property type="match status" value="1"/>
</dbReference>
<accession>A0A1Q8QMF3</accession>
<keyword evidence="4 6" id="KW-1133">Transmembrane helix</keyword>
<proteinExistence type="predicted"/>
<gene>
    <name evidence="7" type="ORF">DSOL_4028</name>
</gene>
<keyword evidence="8" id="KW-1185">Reference proteome</keyword>
<dbReference type="Pfam" id="PF01566">
    <property type="entry name" value="Nramp"/>
    <property type="match status" value="1"/>
</dbReference>
<evidence type="ECO:0000313" key="8">
    <source>
        <dbReference type="Proteomes" id="UP000186102"/>
    </source>
</evidence>
<feature type="transmembrane region" description="Helical" evidence="6">
    <location>
        <begin position="109"/>
        <end position="127"/>
    </location>
</feature>
<dbReference type="PRINTS" id="PR00447">
    <property type="entry name" value="NATRESASSCMP"/>
</dbReference>
<comment type="subcellular location">
    <subcellularLocation>
        <location evidence="1">Membrane</location>
        <topology evidence="1">Multi-pass membrane protein</topology>
    </subcellularLocation>
</comment>
<evidence type="ECO:0000256" key="3">
    <source>
        <dbReference type="ARBA" id="ARBA00022692"/>
    </source>
</evidence>
<dbReference type="Proteomes" id="UP000186102">
    <property type="component" value="Unassembled WGS sequence"/>
</dbReference>
<comment type="caution">
    <text evidence="7">The sequence shown here is derived from an EMBL/GenBank/DDBJ whole genome shotgun (WGS) entry which is preliminary data.</text>
</comment>
<dbReference type="GO" id="GO:0015086">
    <property type="term" value="F:cadmium ion transmembrane transporter activity"/>
    <property type="evidence" value="ECO:0007669"/>
    <property type="project" value="TreeGrafter"/>
</dbReference>
<dbReference type="PANTHER" id="PTHR11706:SF33">
    <property type="entry name" value="NATURAL RESISTANCE-ASSOCIATED MACROPHAGE PROTEIN 2"/>
    <property type="match status" value="1"/>
</dbReference>
<evidence type="ECO:0000256" key="4">
    <source>
        <dbReference type="ARBA" id="ARBA00022989"/>
    </source>
</evidence>
<evidence type="ECO:0000256" key="5">
    <source>
        <dbReference type="ARBA" id="ARBA00023136"/>
    </source>
</evidence>
<dbReference type="OrthoDB" id="9787548at2"/>
<dbReference type="GO" id="GO:0005384">
    <property type="term" value="F:manganese ion transmembrane transporter activity"/>
    <property type="evidence" value="ECO:0007669"/>
    <property type="project" value="TreeGrafter"/>
</dbReference>
<evidence type="ECO:0000256" key="2">
    <source>
        <dbReference type="ARBA" id="ARBA00022448"/>
    </source>
</evidence>
<sequence length="261" mass="28864">MNDGIPPLLVRNISLPLPLIRETWQEKLKALSRYLGPAFVVSVAYIDPGNFATNISGGSNFNYTLLWVILWSNLIAIFLQTLSAKLGIATGIDLATHCGRVFSRPVNTFLWTITLFAAMATYMAEFLGATLGFYLLFGIPLLVSGLMTIGVTFLIVYLQRFGQHVVERVITVLIAVIGLSYFLEIFYAKPAWGEVVYHTLIPSLNSSSVMIAVGMLGATVIAHTDRCITKTQLINDLGLDDRLDKQRVYPPPIGSYNERLC</sequence>
<keyword evidence="5 6" id="KW-0472">Membrane</keyword>
<dbReference type="EMBL" id="MLBF01000042">
    <property type="protein sequence ID" value="OLN28515.1"/>
    <property type="molecule type" value="Genomic_DNA"/>
</dbReference>
<evidence type="ECO:0000313" key="7">
    <source>
        <dbReference type="EMBL" id="OLN28515.1"/>
    </source>
</evidence>
<feature type="transmembrane region" description="Helical" evidence="6">
    <location>
        <begin position="200"/>
        <end position="222"/>
    </location>
</feature>
<reference evidence="7 8" key="1">
    <citation type="submission" date="2016-09" db="EMBL/GenBank/DDBJ databases">
        <title>Complete genome of Desulfosporosinus sp. OL.</title>
        <authorList>
            <person name="Mardanov A."/>
            <person name="Beletsky A."/>
            <person name="Panova A."/>
            <person name="Karnachuk O."/>
            <person name="Ravin N."/>
        </authorList>
    </citation>
    <scope>NUCLEOTIDE SEQUENCE [LARGE SCALE GENOMIC DNA]</scope>
    <source>
        <strain evidence="7 8">OL</strain>
    </source>
</reference>
<feature type="transmembrane region" description="Helical" evidence="6">
    <location>
        <begin position="133"/>
        <end position="157"/>
    </location>
</feature>
<protein>
    <submittedName>
        <fullName evidence="7">Manganese transport protein MntH</fullName>
    </submittedName>
</protein>
<evidence type="ECO:0000256" key="6">
    <source>
        <dbReference type="SAM" id="Phobius"/>
    </source>
</evidence>
<organism evidence="7 8">
    <name type="scientific">Desulfosporosinus metallidurans</name>
    <dbReference type="NCBI Taxonomy" id="1888891"/>
    <lineage>
        <taxon>Bacteria</taxon>
        <taxon>Bacillati</taxon>
        <taxon>Bacillota</taxon>
        <taxon>Clostridia</taxon>
        <taxon>Eubacteriales</taxon>
        <taxon>Desulfitobacteriaceae</taxon>
        <taxon>Desulfosporosinus</taxon>
    </lineage>
</organism>
<evidence type="ECO:0000256" key="1">
    <source>
        <dbReference type="ARBA" id="ARBA00004141"/>
    </source>
</evidence>
<keyword evidence="2" id="KW-0813">Transport</keyword>
<dbReference type="InterPro" id="IPR001046">
    <property type="entry name" value="NRAMP_fam"/>
</dbReference>